<gene>
    <name evidence="4" type="ORF">GGD89_003202</name>
</gene>
<dbReference type="RefSeq" id="WP_184047127.1">
    <property type="nucleotide sequence ID" value="NZ_JACIGK010000029.1"/>
</dbReference>
<evidence type="ECO:0000313" key="5">
    <source>
        <dbReference type="Proteomes" id="UP000554286"/>
    </source>
</evidence>
<feature type="compositionally biased region" description="Low complexity" evidence="2">
    <location>
        <begin position="548"/>
        <end position="569"/>
    </location>
</feature>
<sequence length="588" mass="60238">MSGAPTQLIGQQLAGTVQLGGRTVGREVLAGIQDASHKIGVNFTYMLAKANQESGFRPDATNPRGTASGLFQFTRSTWLDQIAQHGEKHGLGDLSRQIVLDSRGRPRGRTPEAEARILALRSNPRVSAMMAAEYAAENKAYLEYALGRSADATDIYLAHFLGPGGAVSFLRGMARDPNASAARVLPQAAANNPTIFAHHGRPRSLRQVHGVLRATIQDAMRRFSGASQLTEASTPPAPPAVKPDAPAPSDRGWGVAGLRPAPAPGIRPEGPDRADLIPLHLAANPPAFPGPRPPAPDRADLIAPELAASMPPVPGRRPIPADMRAEEPQPDVRPVPIPAPETLVAEAPPPMRSPAGDTMVAQVLDATRAVEAAGAARKLDLPGPSALAMAAMLDDLVSGGDRTPDRVLVLDPVAGLTAMPAPTVAATPRPAVTLAALDPAPPRPVVGAPSGEAPSVAASPASDAGATWAVAGVTDAPAEAVHPAITRILAVGDSVSAPPGEARVSMPIPDVDRSRLSETARAPADALTAAVAAPRGGPPEAGTEATGARPSAPDADPAPRWRTASVAQLADSDASQAISAILGRPNAG</sequence>
<dbReference type="EMBL" id="JACIGK010000029">
    <property type="protein sequence ID" value="MBB4267556.1"/>
    <property type="molecule type" value="Genomic_DNA"/>
</dbReference>
<feature type="domain" description="Transglycosylase SLT" evidence="3">
    <location>
        <begin position="32"/>
        <end position="78"/>
    </location>
</feature>
<dbReference type="SUPFAM" id="SSF53955">
    <property type="entry name" value="Lysozyme-like"/>
    <property type="match status" value="1"/>
</dbReference>
<proteinExistence type="inferred from homology"/>
<dbReference type="InterPro" id="IPR008258">
    <property type="entry name" value="Transglycosylase_SLT_dom_1"/>
</dbReference>
<comment type="similarity">
    <text evidence="1">Belongs to the virb1 family.</text>
</comment>
<dbReference type="Pfam" id="PF01464">
    <property type="entry name" value="SLT"/>
    <property type="match status" value="1"/>
</dbReference>
<accession>A0A7W6RGI5</accession>
<feature type="region of interest" description="Disordered" evidence="2">
    <location>
        <begin position="226"/>
        <end position="269"/>
    </location>
</feature>
<evidence type="ECO:0000256" key="2">
    <source>
        <dbReference type="SAM" id="MobiDB-lite"/>
    </source>
</evidence>
<dbReference type="Proteomes" id="UP000554286">
    <property type="component" value="Unassembled WGS sequence"/>
</dbReference>
<keyword evidence="5" id="KW-1185">Reference proteome</keyword>
<protein>
    <recommendedName>
        <fullName evidence="3">Transglycosylase SLT domain-containing protein</fullName>
    </recommendedName>
</protein>
<organism evidence="4 5">
    <name type="scientific">Roseospira visakhapatnamensis</name>
    <dbReference type="NCBI Taxonomy" id="390880"/>
    <lineage>
        <taxon>Bacteria</taxon>
        <taxon>Pseudomonadati</taxon>
        <taxon>Pseudomonadota</taxon>
        <taxon>Alphaproteobacteria</taxon>
        <taxon>Rhodospirillales</taxon>
        <taxon>Rhodospirillaceae</taxon>
        <taxon>Roseospira</taxon>
    </lineage>
</organism>
<reference evidence="4 5" key="1">
    <citation type="submission" date="2020-08" db="EMBL/GenBank/DDBJ databases">
        <title>Genome sequencing of Purple Non-Sulfur Bacteria from various extreme environments.</title>
        <authorList>
            <person name="Mayer M."/>
        </authorList>
    </citation>
    <scope>NUCLEOTIDE SEQUENCE [LARGE SCALE GENOMIC DNA]</scope>
    <source>
        <strain evidence="4 5">JA131</strain>
    </source>
</reference>
<evidence type="ECO:0000256" key="1">
    <source>
        <dbReference type="ARBA" id="ARBA00009387"/>
    </source>
</evidence>
<dbReference type="InterPro" id="IPR023346">
    <property type="entry name" value="Lysozyme-like_dom_sf"/>
</dbReference>
<feature type="region of interest" description="Disordered" evidence="2">
    <location>
        <begin position="532"/>
        <end position="569"/>
    </location>
</feature>
<evidence type="ECO:0000259" key="3">
    <source>
        <dbReference type="Pfam" id="PF01464"/>
    </source>
</evidence>
<name>A0A7W6RGI5_9PROT</name>
<evidence type="ECO:0000313" key="4">
    <source>
        <dbReference type="EMBL" id="MBB4267556.1"/>
    </source>
</evidence>
<dbReference type="Gene3D" id="1.10.530.10">
    <property type="match status" value="1"/>
</dbReference>
<comment type="caution">
    <text evidence="4">The sequence shown here is derived from an EMBL/GenBank/DDBJ whole genome shotgun (WGS) entry which is preliminary data.</text>
</comment>
<dbReference type="AlphaFoldDB" id="A0A7W6RGI5"/>